<keyword evidence="2" id="KW-0472">Membrane</keyword>
<keyword evidence="2" id="KW-0812">Transmembrane</keyword>
<feature type="transmembrane region" description="Helical" evidence="2">
    <location>
        <begin position="80"/>
        <end position="98"/>
    </location>
</feature>
<keyword evidence="2" id="KW-1133">Transmembrane helix</keyword>
<dbReference type="RefSeq" id="WP_168058958.1">
    <property type="nucleotide sequence ID" value="NZ_VTOW01000001.1"/>
</dbReference>
<keyword evidence="4" id="KW-1185">Reference proteome</keyword>
<dbReference type="AlphaFoldDB" id="A0A7X6IAH7"/>
<feature type="transmembrane region" description="Helical" evidence="2">
    <location>
        <begin position="134"/>
        <end position="152"/>
    </location>
</feature>
<reference evidence="3 4" key="1">
    <citation type="journal article" date="2020" name="Nature">
        <title>Bacterial chemolithoautotrophy via manganese oxidation.</title>
        <authorList>
            <person name="Yu H."/>
            <person name="Leadbetter J.R."/>
        </authorList>
    </citation>
    <scope>NUCLEOTIDE SEQUENCE [LARGE SCALE GENOMIC DNA]</scope>
    <source>
        <strain evidence="3 4">Mn-1</strain>
    </source>
</reference>
<feature type="region of interest" description="Disordered" evidence="1">
    <location>
        <begin position="1"/>
        <end position="32"/>
    </location>
</feature>
<evidence type="ECO:0000313" key="4">
    <source>
        <dbReference type="Proteomes" id="UP000534783"/>
    </source>
</evidence>
<feature type="compositionally biased region" description="Basic and acidic residues" evidence="1">
    <location>
        <begin position="9"/>
        <end position="32"/>
    </location>
</feature>
<evidence type="ECO:0000313" key="3">
    <source>
        <dbReference type="EMBL" id="NKE70721.1"/>
    </source>
</evidence>
<evidence type="ECO:0000256" key="1">
    <source>
        <dbReference type="SAM" id="MobiDB-lite"/>
    </source>
</evidence>
<gene>
    <name evidence="3" type="ORF">MNODULE_08220</name>
</gene>
<feature type="transmembrane region" description="Helical" evidence="2">
    <location>
        <begin position="164"/>
        <end position="187"/>
    </location>
</feature>
<accession>A0A7X6IAH7</accession>
<dbReference type="Proteomes" id="UP000534783">
    <property type="component" value="Unassembled WGS sequence"/>
</dbReference>
<feature type="transmembrane region" description="Helical" evidence="2">
    <location>
        <begin position="42"/>
        <end position="60"/>
    </location>
</feature>
<dbReference type="EMBL" id="VTOW01000001">
    <property type="protein sequence ID" value="NKE70721.1"/>
    <property type="molecule type" value="Genomic_DNA"/>
</dbReference>
<name>A0A7X6IAH7_9BACT</name>
<organism evidence="3 4">
    <name type="scientific">Candidatus Manganitrophus noduliformans</name>
    <dbReference type="NCBI Taxonomy" id="2606439"/>
    <lineage>
        <taxon>Bacteria</taxon>
        <taxon>Pseudomonadati</taxon>
        <taxon>Nitrospirota</taxon>
        <taxon>Nitrospiria</taxon>
        <taxon>Candidatus Troglogloeales</taxon>
        <taxon>Candidatus Manganitrophaceae</taxon>
        <taxon>Candidatus Manganitrophus</taxon>
    </lineage>
</organism>
<comment type="caution">
    <text evidence="3">The sequence shown here is derived from an EMBL/GenBank/DDBJ whole genome shotgun (WGS) entry which is preliminary data.</text>
</comment>
<feature type="transmembrane region" description="Helical" evidence="2">
    <location>
        <begin position="105"/>
        <end position="122"/>
    </location>
</feature>
<sequence>MARVFDLPLSRERRTDSRERRGDPRRGADRTGREDRRVLSSVVRWGFYGLVTAGLFQGFVFASYSVEVKRLFSENGPVEWLQFLLLLTCCGWLQAIAIRSGSQREIFRLGIFFILMVAVREMDANLDRYLFDGAWQLTVMGLIFSGLLYAWPQRRKIATQLRSLLFSRSFGLLLAGLLVLTFFAPFLGQQRFWKAALQENYIRPAARIVEESGELLGYLLLLFGCIEAFFSSPPDRNNEASF</sequence>
<protein>
    <submittedName>
        <fullName evidence="3">Uncharacterized protein</fullName>
    </submittedName>
</protein>
<proteinExistence type="predicted"/>
<evidence type="ECO:0000256" key="2">
    <source>
        <dbReference type="SAM" id="Phobius"/>
    </source>
</evidence>